<name>A0A2R6PVY1_ACTCC</name>
<dbReference type="OrthoDB" id="1689146at2759"/>
<dbReference type="Pfam" id="PF13968">
    <property type="entry name" value="DUF4220"/>
    <property type="match status" value="1"/>
</dbReference>
<evidence type="ECO:0000313" key="3">
    <source>
        <dbReference type="EMBL" id="PSR97946.1"/>
    </source>
</evidence>
<feature type="transmembrane region" description="Helical" evidence="1">
    <location>
        <begin position="265"/>
        <end position="287"/>
    </location>
</feature>
<sequence length="639" mass="73459">MDRILAWVKRQWDMWDIRMLVLLSLTLQIILFMFGNRRKYIASLWISIVVWSSYLMADWVATIALGKLSHAQVEQVSNNSNPNKALQTIWAPLLLLHLGGPDTITAYSLEDNQLWMRHFMGLGVQAFVAVYVIVMSWTNSWFSFMSIPAFVGGIIKYGERTWVLKSVTDDKSGEIVPFGDVGELSVGYVTTEDKYVSALIMAHKLAKEFKRYVEKYDTSRFNFWSDSFMDESYDAYFWDATEVEMGLIYDLLYTKTSITYTMVGYILRSISFTCTVSVLVGFFCLLFRGGKYWHEQHYSIVDIAITGVLLAGALALEIYAVTLLLSSDWTLLWLIKHKGREWVIQLAKKFPQFFPMLRKKKWSTMMGQFNLLGFCLKQGKPTKFSRILSLVGMQDKFNMHMHKTSVAVPTDLHSTILNYIFYLSESDTATISGAQTEGFTEDDSTAKRIRFYSEPFDEQIFILHMATEMCYNHDLSESNTSPNSTPSSEDYKEIRETCKILSHYMMYLLLMRPLLLPVAVPDAQVRERIESFKSILSSSVENVTVPWQKLEKIPPLDLLFGHLKEKQESERWGILKSMWLRMLCYAAITGSKTNNHLQQLRQGGELLTLLMFFVPQSDILPGVNLFGITRKLNKQGSDG</sequence>
<feature type="transmembrane region" description="Helical" evidence="1">
    <location>
        <begin position="119"/>
        <end position="138"/>
    </location>
</feature>
<dbReference type="OMA" id="MATEMCY"/>
<organism evidence="3 4">
    <name type="scientific">Actinidia chinensis var. chinensis</name>
    <name type="common">Chinese soft-hair kiwi</name>
    <dbReference type="NCBI Taxonomy" id="1590841"/>
    <lineage>
        <taxon>Eukaryota</taxon>
        <taxon>Viridiplantae</taxon>
        <taxon>Streptophyta</taxon>
        <taxon>Embryophyta</taxon>
        <taxon>Tracheophyta</taxon>
        <taxon>Spermatophyta</taxon>
        <taxon>Magnoliopsida</taxon>
        <taxon>eudicotyledons</taxon>
        <taxon>Gunneridae</taxon>
        <taxon>Pentapetalae</taxon>
        <taxon>asterids</taxon>
        <taxon>Ericales</taxon>
        <taxon>Actinidiaceae</taxon>
        <taxon>Actinidia</taxon>
    </lineage>
</organism>
<keyword evidence="4" id="KW-1185">Reference proteome</keyword>
<reference evidence="3 4" key="1">
    <citation type="submission" date="2017-07" db="EMBL/GenBank/DDBJ databases">
        <title>An improved, manually edited Actinidia chinensis var. chinensis (kiwifruit) genome highlights the challenges associated with draft genomes and gene prediction in plants.</title>
        <authorList>
            <person name="Pilkington S."/>
            <person name="Crowhurst R."/>
            <person name="Hilario E."/>
            <person name="Nardozza S."/>
            <person name="Fraser L."/>
            <person name="Peng Y."/>
            <person name="Gunaseelan K."/>
            <person name="Simpson R."/>
            <person name="Tahir J."/>
            <person name="Deroles S."/>
            <person name="Templeton K."/>
            <person name="Luo Z."/>
            <person name="Davy M."/>
            <person name="Cheng C."/>
            <person name="Mcneilage M."/>
            <person name="Scaglione D."/>
            <person name="Liu Y."/>
            <person name="Zhang Q."/>
            <person name="Datson P."/>
            <person name="De Silva N."/>
            <person name="Gardiner S."/>
            <person name="Bassett H."/>
            <person name="Chagne D."/>
            <person name="Mccallum J."/>
            <person name="Dzierzon H."/>
            <person name="Deng C."/>
            <person name="Wang Y.-Y."/>
            <person name="Barron N."/>
            <person name="Manako K."/>
            <person name="Bowen J."/>
            <person name="Foster T."/>
            <person name="Erridge Z."/>
            <person name="Tiffin H."/>
            <person name="Waite C."/>
            <person name="Davies K."/>
            <person name="Grierson E."/>
            <person name="Laing W."/>
            <person name="Kirk R."/>
            <person name="Chen X."/>
            <person name="Wood M."/>
            <person name="Montefiori M."/>
            <person name="Brummell D."/>
            <person name="Schwinn K."/>
            <person name="Catanach A."/>
            <person name="Fullerton C."/>
            <person name="Li D."/>
            <person name="Meiyalaghan S."/>
            <person name="Nieuwenhuizen N."/>
            <person name="Read N."/>
            <person name="Prakash R."/>
            <person name="Hunter D."/>
            <person name="Zhang H."/>
            <person name="Mckenzie M."/>
            <person name="Knabel M."/>
            <person name="Harris A."/>
            <person name="Allan A."/>
            <person name="Chen A."/>
            <person name="Janssen B."/>
            <person name="Plunkett B."/>
            <person name="Dwamena C."/>
            <person name="Voogd C."/>
            <person name="Leif D."/>
            <person name="Lafferty D."/>
            <person name="Souleyre E."/>
            <person name="Varkonyi-Gasic E."/>
            <person name="Gambi F."/>
            <person name="Hanley J."/>
            <person name="Yao J.-L."/>
            <person name="Cheung J."/>
            <person name="David K."/>
            <person name="Warren B."/>
            <person name="Marsh K."/>
            <person name="Snowden K."/>
            <person name="Lin-Wang K."/>
            <person name="Brian L."/>
            <person name="Martinez-Sanchez M."/>
            <person name="Wang M."/>
            <person name="Ileperuma N."/>
            <person name="Macnee N."/>
            <person name="Campin R."/>
            <person name="Mcatee P."/>
            <person name="Drummond R."/>
            <person name="Espley R."/>
            <person name="Ireland H."/>
            <person name="Wu R."/>
            <person name="Atkinson R."/>
            <person name="Karunairetnam S."/>
            <person name="Bulley S."/>
            <person name="Chunkath S."/>
            <person name="Hanley Z."/>
            <person name="Storey R."/>
            <person name="Thrimawithana A."/>
            <person name="Thomson S."/>
            <person name="David C."/>
            <person name="Testolin R."/>
        </authorList>
    </citation>
    <scope>NUCLEOTIDE SEQUENCE [LARGE SCALE GENOMIC DNA]</scope>
    <source>
        <strain evidence="4">cv. Red5</strain>
        <tissue evidence="3">Young leaf</tissue>
    </source>
</reference>
<comment type="caution">
    <text evidence="3">The sequence shown here is derived from an EMBL/GenBank/DDBJ whole genome shotgun (WGS) entry which is preliminary data.</text>
</comment>
<proteinExistence type="predicted"/>
<dbReference type="Proteomes" id="UP000241394">
    <property type="component" value="Chromosome LG22"/>
</dbReference>
<feature type="domain" description="DUF4220" evidence="2">
    <location>
        <begin position="51"/>
        <end position="373"/>
    </location>
</feature>
<gene>
    <name evidence="3" type="ORF">CEY00_Acc02034</name>
</gene>
<reference evidence="4" key="2">
    <citation type="journal article" date="2018" name="BMC Genomics">
        <title>A manually annotated Actinidia chinensis var. chinensis (kiwifruit) genome highlights the challenges associated with draft genomes and gene prediction in plants.</title>
        <authorList>
            <person name="Pilkington S.M."/>
            <person name="Crowhurst R."/>
            <person name="Hilario E."/>
            <person name="Nardozza S."/>
            <person name="Fraser L."/>
            <person name="Peng Y."/>
            <person name="Gunaseelan K."/>
            <person name="Simpson R."/>
            <person name="Tahir J."/>
            <person name="Deroles S.C."/>
            <person name="Templeton K."/>
            <person name="Luo Z."/>
            <person name="Davy M."/>
            <person name="Cheng C."/>
            <person name="McNeilage M."/>
            <person name="Scaglione D."/>
            <person name="Liu Y."/>
            <person name="Zhang Q."/>
            <person name="Datson P."/>
            <person name="De Silva N."/>
            <person name="Gardiner S.E."/>
            <person name="Bassett H."/>
            <person name="Chagne D."/>
            <person name="McCallum J."/>
            <person name="Dzierzon H."/>
            <person name="Deng C."/>
            <person name="Wang Y.Y."/>
            <person name="Barron L."/>
            <person name="Manako K."/>
            <person name="Bowen J."/>
            <person name="Foster T.M."/>
            <person name="Erridge Z.A."/>
            <person name="Tiffin H."/>
            <person name="Waite C.N."/>
            <person name="Davies K.M."/>
            <person name="Grierson E.P."/>
            <person name="Laing W.A."/>
            <person name="Kirk R."/>
            <person name="Chen X."/>
            <person name="Wood M."/>
            <person name="Montefiori M."/>
            <person name="Brummell D.A."/>
            <person name="Schwinn K.E."/>
            <person name="Catanach A."/>
            <person name="Fullerton C."/>
            <person name="Li D."/>
            <person name="Meiyalaghan S."/>
            <person name="Nieuwenhuizen N."/>
            <person name="Read N."/>
            <person name="Prakash R."/>
            <person name="Hunter D."/>
            <person name="Zhang H."/>
            <person name="McKenzie M."/>
            <person name="Knabel M."/>
            <person name="Harris A."/>
            <person name="Allan A.C."/>
            <person name="Gleave A."/>
            <person name="Chen A."/>
            <person name="Janssen B.J."/>
            <person name="Plunkett B."/>
            <person name="Ampomah-Dwamena C."/>
            <person name="Voogd C."/>
            <person name="Leif D."/>
            <person name="Lafferty D."/>
            <person name="Souleyre E.J.F."/>
            <person name="Varkonyi-Gasic E."/>
            <person name="Gambi F."/>
            <person name="Hanley J."/>
            <person name="Yao J.L."/>
            <person name="Cheung J."/>
            <person name="David K.M."/>
            <person name="Warren B."/>
            <person name="Marsh K."/>
            <person name="Snowden K.C."/>
            <person name="Lin-Wang K."/>
            <person name="Brian L."/>
            <person name="Martinez-Sanchez M."/>
            <person name="Wang M."/>
            <person name="Ileperuma N."/>
            <person name="Macnee N."/>
            <person name="Campin R."/>
            <person name="McAtee P."/>
            <person name="Drummond R.S.M."/>
            <person name="Espley R.V."/>
            <person name="Ireland H.S."/>
            <person name="Wu R."/>
            <person name="Atkinson R.G."/>
            <person name="Karunairetnam S."/>
            <person name="Bulley S."/>
            <person name="Chunkath S."/>
            <person name="Hanley Z."/>
            <person name="Storey R."/>
            <person name="Thrimawithana A.H."/>
            <person name="Thomson S."/>
            <person name="David C."/>
            <person name="Testolin R."/>
            <person name="Huang H."/>
            <person name="Hellens R.P."/>
            <person name="Schaffer R.J."/>
        </authorList>
    </citation>
    <scope>NUCLEOTIDE SEQUENCE [LARGE SCALE GENOMIC DNA]</scope>
    <source>
        <strain evidence="4">cv. Red5</strain>
    </source>
</reference>
<evidence type="ECO:0000313" key="4">
    <source>
        <dbReference type="Proteomes" id="UP000241394"/>
    </source>
</evidence>
<evidence type="ECO:0000256" key="1">
    <source>
        <dbReference type="SAM" id="Phobius"/>
    </source>
</evidence>
<dbReference type="Pfam" id="PF04578">
    <property type="entry name" value="DUF594"/>
    <property type="match status" value="1"/>
</dbReference>
<accession>A0A2R6PVY1</accession>
<dbReference type="STRING" id="1590841.A0A2R6PVY1"/>
<keyword evidence="1" id="KW-0812">Transmembrane</keyword>
<dbReference type="Gramene" id="PSR97946">
    <property type="protein sequence ID" value="PSR97946"/>
    <property type="gene ID" value="CEY00_Acc02034"/>
</dbReference>
<feature type="transmembrane region" description="Helical" evidence="1">
    <location>
        <begin position="17"/>
        <end position="35"/>
    </location>
</feature>
<protein>
    <submittedName>
        <fullName evidence="3">Hydroxylamine reductase</fullName>
    </submittedName>
</protein>
<dbReference type="InterPro" id="IPR007658">
    <property type="entry name" value="DUF594"/>
</dbReference>
<dbReference type="EMBL" id="NKQK01000022">
    <property type="protein sequence ID" value="PSR97946.1"/>
    <property type="molecule type" value="Genomic_DNA"/>
</dbReference>
<keyword evidence="1" id="KW-1133">Transmembrane helix</keyword>
<dbReference type="InterPro" id="IPR025315">
    <property type="entry name" value="DUF4220"/>
</dbReference>
<evidence type="ECO:0000259" key="2">
    <source>
        <dbReference type="Pfam" id="PF13968"/>
    </source>
</evidence>
<keyword evidence="1" id="KW-0472">Membrane</keyword>
<dbReference type="PANTHER" id="PTHR31325">
    <property type="entry name" value="OS01G0798800 PROTEIN-RELATED"/>
    <property type="match status" value="1"/>
</dbReference>
<dbReference type="AlphaFoldDB" id="A0A2R6PVY1"/>
<feature type="transmembrane region" description="Helical" evidence="1">
    <location>
        <begin position="299"/>
        <end position="325"/>
    </location>
</feature>
<dbReference type="InParanoid" id="A0A2R6PVY1"/>
<feature type="transmembrane region" description="Helical" evidence="1">
    <location>
        <begin position="42"/>
        <end position="65"/>
    </location>
</feature>